<keyword evidence="2" id="KW-0812">Transmembrane</keyword>
<evidence type="ECO:0000313" key="11">
    <source>
        <dbReference type="Proteomes" id="UP001457282"/>
    </source>
</evidence>
<evidence type="ECO:0000256" key="7">
    <source>
        <dbReference type="ARBA" id="ARBA00022989"/>
    </source>
</evidence>
<dbReference type="AlphaFoldDB" id="A0AAW1VJL1"/>
<reference evidence="10 11" key="1">
    <citation type="journal article" date="2023" name="G3 (Bethesda)">
        <title>A chromosome-length genome assembly and annotation of blackberry (Rubus argutus, cv. 'Hillquist').</title>
        <authorList>
            <person name="Bruna T."/>
            <person name="Aryal R."/>
            <person name="Dudchenko O."/>
            <person name="Sargent D.J."/>
            <person name="Mead D."/>
            <person name="Buti M."/>
            <person name="Cavallini A."/>
            <person name="Hytonen T."/>
            <person name="Andres J."/>
            <person name="Pham M."/>
            <person name="Weisz D."/>
            <person name="Mascagni F."/>
            <person name="Usai G."/>
            <person name="Natali L."/>
            <person name="Bassil N."/>
            <person name="Fernandez G.E."/>
            <person name="Lomsadze A."/>
            <person name="Armour M."/>
            <person name="Olukolu B."/>
            <person name="Poorten T."/>
            <person name="Britton C."/>
            <person name="Davik J."/>
            <person name="Ashrafi H."/>
            <person name="Aiden E.L."/>
            <person name="Borodovsky M."/>
            <person name="Worthington M."/>
        </authorList>
    </citation>
    <scope>NUCLEOTIDE SEQUENCE [LARGE SCALE GENOMIC DNA]</scope>
    <source>
        <strain evidence="10">PI 553951</strain>
    </source>
</reference>
<dbReference type="FunFam" id="2.70.150.10:FF:000004">
    <property type="entry name" value="Plasma membrane ATPase"/>
    <property type="match status" value="1"/>
</dbReference>
<dbReference type="SUPFAM" id="SSF81665">
    <property type="entry name" value="Calcium ATPase, transmembrane domain M"/>
    <property type="match status" value="1"/>
</dbReference>
<dbReference type="Pfam" id="PF00122">
    <property type="entry name" value="E1-E2_ATPase"/>
    <property type="match status" value="1"/>
</dbReference>
<dbReference type="InterPro" id="IPR004014">
    <property type="entry name" value="ATPase_P-typ_cation-transptr_N"/>
</dbReference>
<dbReference type="Gene3D" id="1.20.1110.10">
    <property type="entry name" value="Calcium-transporting ATPase, transmembrane domain"/>
    <property type="match status" value="2"/>
</dbReference>
<organism evidence="10 11">
    <name type="scientific">Rubus argutus</name>
    <name type="common">Southern blackberry</name>
    <dbReference type="NCBI Taxonomy" id="59490"/>
    <lineage>
        <taxon>Eukaryota</taxon>
        <taxon>Viridiplantae</taxon>
        <taxon>Streptophyta</taxon>
        <taxon>Embryophyta</taxon>
        <taxon>Tracheophyta</taxon>
        <taxon>Spermatophyta</taxon>
        <taxon>Magnoliopsida</taxon>
        <taxon>eudicotyledons</taxon>
        <taxon>Gunneridae</taxon>
        <taxon>Pentapetalae</taxon>
        <taxon>rosids</taxon>
        <taxon>fabids</taxon>
        <taxon>Rosales</taxon>
        <taxon>Rosaceae</taxon>
        <taxon>Rosoideae</taxon>
        <taxon>Rosoideae incertae sedis</taxon>
        <taxon>Rubus</taxon>
    </lineage>
</organism>
<dbReference type="InterPro" id="IPR059000">
    <property type="entry name" value="ATPase_P-type_domA"/>
</dbReference>
<dbReference type="InterPro" id="IPR018303">
    <property type="entry name" value="ATPase_P-typ_P_site"/>
</dbReference>
<dbReference type="InterPro" id="IPR023214">
    <property type="entry name" value="HAD_sf"/>
</dbReference>
<proteinExistence type="predicted"/>
<evidence type="ECO:0000256" key="2">
    <source>
        <dbReference type="ARBA" id="ARBA00022692"/>
    </source>
</evidence>
<keyword evidence="4" id="KW-0067">ATP-binding</keyword>
<name>A0AAW1VJL1_RUBAR</name>
<dbReference type="Gene3D" id="3.40.1110.10">
    <property type="entry name" value="Calcium-transporting ATPase, cytoplasmic domain N"/>
    <property type="match status" value="1"/>
</dbReference>
<dbReference type="GO" id="GO:0005524">
    <property type="term" value="F:ATP binding"/>
    <property type="evidence" value="ECO:0007669"/>
    <property type="project" value="UniProtKB-KW"/>
</dbReference>
<dbReference type="SMART" id="SM00831">
    <property type="entry name" value="Cation_ATPase_N"/>
    <property type="match status" value="1"/>
</dbReference>
<gene>
    <name evidence="10" type="ORF">M0R45_001962</name>
</gene>
<dbReference type="Pfam" id="PF00690">
    <property type="entry name" value="Cation_ATPase_N"/>
    <property type="match status" value="1"/>
</dbReference>
<dbReference type="InterPro" id="IPR001757">
    <property type="entry name" value="P_typ_ATPase"/>
</dbReference>
<sequence>MAEEKPEVLDAVLKETVDLENIPIEEVFENLRCSKEGLSSEAAEERLTIFGHNKLEEKQESKFFKFLGFMWNPLSWVMEAAAIMAIALANGGGKPPDWQDFVGIITLLVINSTISFIEENNAGNAAAALMARLAPKAKVLRDGRWNEQDAAVLVPGDIISIKLGDIVPADARLLEGDPLKIDQSALTGESLPVTKGPGDGVYSGSTCKQGEIEAVVIATGVHTFFGKAAHLVDSTNQVGHFQKVNCNREFLHMFHSCGYVLSVTMAIGSHRLAQQGAITKRMTAIEEMAGMDVLCSDKTGTLTLNKLTVDKNLIEVFAKGVDPDTVVLMAARASRIENQDAIDTAIVGMLADPKEARAGIQEYTSFLSILLISELH</sequence>
<accession>A0AAW1VJL1</accession>
<dbReference type="SUPFAM" id="SSF81653">
    <property type="entry name" value="Calcium ATPase, transduction domain A"/>
    <property type="match status" value="1"/>
</dbReference>
<dbReference type="Proteomes" id="UP001457282">
    <property type="component" value="Unassembled WGS sequence"/>
</dbReference>
<dbReference type="InterPro" id="IPR023299">
    <property type="entry name" value="ATPase_P-typ_cyto_dom_N"/>
</dbReference>
<dbReference type="Gene3D" id="3.40.50.1000">
    <property type="entry name" value="HAD superfamily/HAD-like"/>
    <property type="match status" value="1"/>
</dbReference>
<comment type="subcellular location">
    <subcellularLocation>
        <location evidence="1">Membrane</location>
        <topology evidence="1">Multi-pass membrane protein</topology>
    </subcellularLocation>
</comment>
<keyword evidence="7" id="KW-1133">Transmembrane helix</keyword>
<keyword evidence="11" id="KW-1185">Reference proteome</keyword>
<evidence type="ECO:0000256" key="8">
    <source>
        <dbReference type="ARBA" id="ARBA00023136"/>
    </source>
</evidence>
<comment type="caution">
    <text evidence="10">The sequence shown here is derived from an EMBL/GenBank/DDBJ whole genome shotgun (WGS) entry which is preliminary data.</text>
</comment>
<evidence type="ECO:0000256" key="4">
    <source>
        <dbReference type="ARBA" id="ARBA00022840"/>
    </source>
</evidence>
<dbReference type="InterPro" id="IPR023298">
    <property type="entry name" value="ATPase_P-typ_TM_dom_sf"/>
</dbReference>
<dbReference type="FunFam" id="3.40.50.1000:FF:000001">
    <property type="entry name" value="Phospholipid-transporting ATPase IC"/>
    <property type="match status" value="1"/>
</dbReference>
<dbReference type="EMBL" id="JBEDUW010000285">
    <property type="protein sequence ID" value="KAK9901800.1"/>
    <property type="molecule type" value="Genomic_DNA"/>
</dbReference>
<keyword evidence="6" id="KW-1278">Translocase</keyword>
<evidence type="ECO:0000313" key="10">
    <source>
        <dbReference type="EMBL" id="KAK9901800.1"/>
    </source>
</evidence>
<dbReference type="PROSITE" id="PS00154">
    <property type="entry name" value="ATPASE_E1_E2"/>
    <property type="match status" value="1"/>
</dbReference>
<evidence type="ECO:0000256" key="6">
    <source>
        <dbReference type="ARBA" id="ARBA00022967"/>
    </source>
</evidence>
<evidence type="ECO:0000259" key="9">
    <source>
        <dbReference type="SMART" id="SM00831"/>
    </source>
</evidence>
<dbReference type="GO" id="GO:0016020">
    <property type="term" value="C:membrane"/>
    <property type="evidence" value="ECO:0007669"/>
    <property type="project" value="UniProtKB-SubCell"/>
</dbReference>
<dbReference type="PANTHER" id="PTHR42861">
    <property type="entry name" value="CALCIUM-TRANSPORTING ATPASE"/>
    <property type="match status" value="1"/>
</dbReference>
<evidence type="ECO:0000256" key="3">
    <source>
        <dbReference type="ARBA" id="ARBA00022741"/>
    </source>
</evidence>
<keyword evidence="5" id="KW-0460">Magnesium</keyword>
<keyword evidence="8" id="KW-0472">Membrane</keyword>
<keyword evidence="3" id="KW-0547">Nucleotide-binding</keyword>
<feature type="domain" description="Cation-transporting P-type ATPase N-terminal" evidence="9">
    <location>
        <begin position="18"/>
        <end position="90"/>
    </location>
</feature>
<dbReference type="GO" id="GO:0016887">
    <property type="term" value="F:ATP hydrolysis activity"/>
    <property type="evidence" value="ECO:0007669"/>
    <property type="project" value="InterPro"/>
</dbReference>
<evidence type="ECO:0000256" key="1">
    <source>
        <dbReference type="ARBA" id="ARBA00004141"/>
    </source>
</evidence>
<dbReference type="Gene3D" id="2.70.150.10">
    <property type="entry name" value="Calcium-transporting ATPase, cytoplasmic transduction domain A"/>
    <property type="match status" value="1"/>
</dbReference>
<dbReference type="NCBIfam" id="TIGR01494">
    <property type="entry name" value="ATPase_P-type"/>
    <property type="match status" value="1"/>
</dbReference>
<dbReference type="InterPro" id="IPR008250">
    <property type="entry name" value="ATPase_P-typ_transduc_dom_A_sf"/>
</dbReference>
<protein>
    <recommendedName>
        <fullName evidence="9">Cation-transporting P-type ATPase N-terminal domain-containing protein</fullName>
    </recommendedName>
</protein>
<evidence type="ECO:0000256" key="5">
    <source>
        <dbReference type="ARBA" id="ARBA00022842"/>
    </source>
</evidence>